<dbReference type="OMA" id="LEPTCPF"/>
<dbReference type="PANTHER" id="PTHR33875:SF2">
    <property type="entry name" value="ACR183CP"/>
    <property type="match status" value="1"/>
</dbReference>
<dbReference type="InterPro" id="IPR036249">
    <property type="entry name" value="Thioredoxin-like_sf"/>
</dbReference>
<dbReference type="AlphaFoldDB" id="A0A0G4EGI0"/>
<name>A0A0G4EGI0_VITBC</name>
<feature type="chain" id="PRO_5005187092" description="Thioredoxin-like fold domain-containing protein" evidence="1">
    <location>
        <begin position="21"/>
        <end position="261"/>
    </location>
</feature>
<dbReference type="Proteomes" id="UP000041254">
    <property type="component" value="Unassembled WGS sequence"/>
</dbReference>
<feature type="signal peptide" evidence="1">
    <location>
        <begin position="1"/>
        <end position="20"/>
    </location>
</feature>
<protein>
    <recommendedName>
        <fullName evidence="2">Thioredoxin-like fold domain-containing protein</fullName>
    </recommendedName>
</protein>
<feature type="domain" description="Thioredoxin-like fold" evidence="2">
    <location>
        <begin position="84"/>
        <end position="237"/>
    </location>
</feature>
<organism evidence="3 4">
    <name type="scientific">Vitrella brassicaformis (strain CCMP3155)</name>
    <dbReference type="NCBI Taxonomy" id="1169540"/>
    <lineage>
        <taxon>Eukaryota</taxon>
        <taxon>Sar</taxon>
        <taxon>Alveolata</taxon>
        <taxon>Colpodellida</taxon>
        <taxon>Vitrellaceae</taxon>
        <taxon>Vitrella</taxon>
    </lineage>
</organism>
<accession>A0A0G4EGI0</accession>
<dbReference type="InterPro" id="IPR012336">
    <property type="entry name" value="Thioredoxin-like_fold"/>
</dbReference>
<sequence>MQLAFAFSLLLAQALSTITATRNLQVALEAAEGFIPSGGAINAPSARLRRHSSELSSSRSRRPHTMRMAAGFPVNNADANQVAKVEVFMDMICPFCAKISNTLIKEVAPRFPSVQFVYHHYVQPWHWQASTLGQAAIVAYMLDSAPGKPNYVALVQQLFAQRDLFVDQAVEGESKAQVADKIVKIAADVGFNAEQFKTYMTSGTPENDMVVKEQKLHTKYGRQNGIHVTPTVIVNGLVDNAISSGWTMQQWSDHLKNAYGA</sequence>
<dbReference type="VEuPathDB" id="CryptoDB:Vbra_11776"/>
<dbReference type="SUPFAM" id="SSF52833">
    <property type="entry name" value="Thioredoxin-like"/>
    <property type="match status" value="1"/>
</dbReference>
<dbReference type="CDD" id="cd02972">
    <property type="entry name" value="DsbA_family"/>
    <property type="match status" value="1"/>
</dbReference>
<dbReference type="PANTHER" id="PTHR33875">
    <property type="entry name" value="OS09G0542200 PROTEIN"/>
    <property type="match status" value="1"/>
</dbReference>
<dbReference type="InParanoid" id="A0A0G4EGI0"/>
<dbReference type="EMBL" id="CDMY01000227">
    <property type="protein sequence ID" value="CEL95346.1"/>
    <property type="molecule type" value="Genomic_DNA"/>
</dbReference>
<dbReference type="Gene3D" id="3.40.30.10">
    <property type="entry name" value="Glutaredoxin"/>
    <property type="match status" value="1"/>
</dbReference>
<gene>
    <name evidence="3" type="ORF">Vbra_11776</name>
</gene>
<dbReference type="OrthoDB" id="37297at2759"/>
<reference evidence="3 4" key="1">
    <citation type="submission" date="2014-11" db="EMBL/GenBank/DDBJ databases">
        <authorList>
            <person name="Zhu J."/>
            <person name="Qi W."/>
            <person name="Song R."/>
        </authorList>
    </citation>
    <scope>NUCLEOTIDE SEQUENCE [LARGE SCALE GENOMIC DNA]</scope>
</reference>
<dbReference type="PhylomeDB" id="A0A0G4EGI0"/>
<evidence type="ECO:0000313" key="3">
    <source>
        <dbReference type="EMBL" id="CEL95346.1"/>
    </source>
</evidence>
<dbReference type="Pfam" id="PF13462">
    <property type="entry name" value="Thioredoxin_4"/>
    <property type="match status" value="1"/>
</dbReference>
<keyword evidence="4" id="KW-1185">Reference proteome</keyword>
<dbReference type="STRING" id="1169540.A0A0G4EGI0"/>
<evidence type="ECO:0000256" key="1">
    <source>
        <dbReference type="SAM" id="SignalP"/>
    </source>
</evidence>
<keyword evidence="1" id="KW-0732">Signal</keyword>
<evidence type="ECO:0000313" key="4">
    <source>
        <dbReference type="Proteomes" id="UP000041254"/>
    </source>
</evidence>
<evidence type="ECO:0000259" key="2">
    <source>
        <dbReference type="Pfam" id="PF13462"/>
    </source>
</evidence>
<proteinExistence type="predicted"/>